<dbReference type="AlphaFoldDB" id="A0A5C4S8M4"/>
<evidence type="ECO:0000256" key="2">
    <source>
        <dbReference type="SAM" id="SignalP"/>
    </source>
</evidence>
<dbReference type="InterPro" id="IPR049492">
    <property type="entry name" value="BD-FAE-like_dom"/>
</dbReference>
<dbReference type="GO" id="GO:0016787">
    <property type="term" value="F:hydrolase activity"/>
    <property type="evidence" value="ECO:0007669"/>
    <property type="project" value="UniProtKB-KW"/>
</dbReference>
<dbReference type="InterPro" id="IPR050300">
    <property type="entry name" value="GDXG_lipolytic_enzyme"/>
</dbReference>
<organism evidence="4 5">
    <name type="scientific">Chlorobaculum thiosulfatiphilum</name>
    <name type="common">Chlorobium limicola f.sp. thiosulfatophilum</name>
    <dbReference type="NCBI Taxonomy" id="115852"/>
    <lineage>
        <taxon>Bacteria</taxon>
        <taxon>Pseudomonadati</taxon>
        <taxon>Chlorobiota</taxon>
        <taxon>Chlorobiia</taxon>
        <taxon>Chlorobiales</taxon>
        <taxon>Chlorobiaceae</taxon>
        <taxon>Chlorobaculum</taxon>
    </lineage>
</organism>
<dbReference type="InterPro" id="IPR029058">
    <property type="entry name" value="AB_hydrolase_fold"/>
</dbReference>
<feature type="signal peptide" evidence="2">
    <location>
        <begin position="1"/>
        <end position="25"/>
    </location>
</feature>
<dbReference type="SUPFAM" id="SSF53474">
    <property type="entry name" value="alpha/beta-Hydrolases"/>
    <property type="match status" value="1"/>
</dbReference>
<reference evidence="4 5" key="1">
    <citation type="submission" date="2019-05" db="EMBL/GenBank/DDBJ databases">
        <title>Draft Whole-Genome sequence of the green sulfur bacterium Chlorobaculum thiosulfatiphilum DSM 249.</title>
        <authorList>
            <person name="Meyer T.E."/>
            <person name="Kyndt J.A."/>
        </authorList>
    </citation>
    <scope>NUCLEOTIDE SEQUENCE [LARGE SCALE GENOMIC DNA]</scope>
    <source>
        <strain evidence="4 5">DSM 249</strain>
    </source>
</reference>
<name>A0A5C4S8M4_CHLTI</name>
<feature type="chain" id="PRO_5023103872" evidence="2">
    <location>
        <begin position="26"/>
        <end position="336"/>
    </location>
</feature>
<comment type="caution">
    <text evidence="4">The sequence shown here is derived from an EMBL/GenBank/DDBJ whole genome shotgun (WGS) entry which is preliminary data.</text>
</comment>
<dbReference type="PANTHER" id="PTHR48081">
    <property type="entry name" value="AB HYDROLASE SUPERFAMILY PROTEIN C4A8.06C"/>
    <property type="match status" value="1"/>
</dbReference>
<sequence length="336" mass="35725">MTKRHAAAITLSLLLTIPAAPTLRAKPSAIPVSSGNVESDALLPASIRLGNVMVTPDIVYSTQAGYRPLLLDLYRPGGETSRPLVIFLHGGSWTTGSRRTSGHFADFPAVLATLAERGFAVASVDYRLSGEARFPAALQDVKAAIRFLRANAEKYGIDPDRVAVWGASAGAHLAAMSAFTGEDMEFDPPGVENAGESDRVQAFIGWYGPYELSSMFPQATAPDSSIDPSGPLHFFGCTREGCPPGVFTKASPISYVDANDPPTLLIHGSADTTVPASQSRELDKRLKAVGVNTTLIVIDGVSHDWSGKDEQATAKASRKVLAATFDWLEKTLLKGQ</sequence>
<accession>A0A5C4S8M4</accession>
<protein>
    <submittedName>
        <fullName evidence="4">Alpha/beta hydrolase</fullName>
    </submittedName>
</protein>
<evidence type="ECO:0000313" key="4">
    <source>
        <dbReference type="EMBL" id="TNJ39488.1"/>
    </source>
</evidence>
<keyword evidence="2" id="KW-0732">Signal</keyword>
<dbReference type="Proteomes" id="UP000308271">
    <property type="component" value="Unassembled WGS sequence"/>
</dbReference>
<dbReference type="RefSeq" id="WP_139456369.1">
    <property type="nucleotide sequence ID" value="NZ_VDCH01000005.1"/>
</dbReference>
<dbReference type="EMBL" id="VDCH01000005">
    <property type="protein sequence ID" value="TNJ39488.1"/>
    <property type="molecule type" value="Genomic_DNA"/>
</dbReference>
<dbReference type="Gene3D" id="3.40.50.1820">
    <property type="entry name" value="alpha/beta hydrolase"/>
    <property type="match status" value="1"/>
</dbReference>
<proteinExistence type="predicted"/>
<evidence type="ECO:0000313" key="5">
    <source>
        <dbReference type="Proteomes" id="UP000308271"/>
    </source>
</evidence>
<evidence type="ECO:0000259" key="3">
    <source>
        <dbReference type="Pfam" id="PF20434"/>
    </source>
</evidence>
<dbReference type="PANTHER" id="PTHR48081:SF13">
    <property type="entry name" value="ALPHA_BETA HYDROLASE"/>
    <property type="match status" value="1"/>
</dbReference>
<keyword evidence="1 4" id="KW-0378">Hydrolase</keyword>
<keyword evidence="5" id="KW-1185">Reference proteome</keyword>
<evidence type="ECO:0000256" key="1">
    <source>
        <dbReference type="ARBA" id="ARBA00022801"/>
    </source>
</evidence>
<feature type="domain" description="BD-FAE-like" evidence="3">
    <location>
        <begin position="71"/>
        <end position="286"/>
    </location>
</feature>
<gene>
    <name evidence="4" type="ORF">FGF66_03755</name>
</gene>
<dbReference type="Pfam" id="PF20434">
    <property type="entry name" value="BD-FAE"/>
    <property type="match status" value="1"/>
</dbReference>
<dbReference type="OrthoDB" id="9777975at2"/>